<keyword evidence="2" id="KW-0238">DNA-binding</keyword>
<dbReference type="Pfam" id="PF06445">
    <property type="entry name" value="GyrI-like"/>
    <property type="match status" value="1"/>
</dbReference>
<dbReference type="InterPro" id="IPR010499">
    <property type="entry name" value="AraC_E-bd"/>
</dbReference>
<dbReference type="GO" id="GO:0043565">
    <property type="term" value="F:sequence-specific DNA binding"/>
    <property type="evidence" value="ECO:0007669"/>
    <property type="project" value="InterPro"/>
</dbReference>
<dbReference type="InterPro" id="IPR018060">
    <property type="entry name" value="HTH_AraC"/>
</dbReference>
<dbReference type="InterPro" id="IPR029442">
    <property type="entry name" value="GyrI-like"/>
</dbReference>
<evidence type="ECO:0000256" key="1">
    <source>
        <dbReference type="ARBA" id="ARBA00023015"/>
    </source>
</evidence>
<evidence type="ECO:0000256" key="3">
    <source>
        <dbReference type="ARBA" id="ARBA00023163"/>
    </source>
</evidence>
<evidence type="ECO:0000259" key="4">
    <source>
        <dbReference type="PROSITE" id="PS01124"/>
    </source>
</evidence>
<protein>
    <submittedName>
        <fullName evidence="5">AraC family transcriptional regulator</fullName>
    </submittedName>
</protein>
<dbReference type="SMART" id="SM00871">
    <property type="entry name" value="AraC_E_bind"/>
    <property type="match status" value="1"/>
</dbReference>
<dbReference type="InterPro" id="IPR011256">
    <property type="entry name" value="Reg_factor_effector_dom_sf"/>
</dbReference>
<gene>
    <name evidence="5" type="ORF">N478_23555</name>
</gene>
<evidence type="ECO:0000313" key="6">
    <source>
        <dbReference type="Proteomes" id="UP000076661"/>
    </source>
</evidence>
<dbReference type="EMBL" id="AUXX01000031">
    <property type="protein sequence ID" value="KZN63927.1"/>
    <property type="molecule type" value="Genomic_DNA"/>
</dbReference>
<dbReference type="PROSITE" id="PS00041">
    <property type="entry name" value="HTH_ARAC_FAMILY_1"/>
    <property type="match status" value="1"/>
</dbReference>
<dbReference type="SMART" id="SM00342">
    <property type="entry name" value="HTH_ARAC"/>
    <property type="match status" value="1"/>
</dbReference>
<feature type="domain" description="HTH araC/xylS-type" evidence="4">
    <location>
        <begin position="20"/>
        <end position="118"/>
    </location>
</feature>
<dbReference type="InterPro" id="IPR018062">
    <property type="entry name" value="HTH_AraC-typ_CS"/>
</dbReference>
<reference evidence="5 6" key="1">
    <citation type="submission" date="2013-07" db="EMBL/GenBank/DDBJ databases">
        <title>Comparative Genomic and Metabolomic Analysis of Twelve Strains of Pseudoalteromonas luteoviolacea.</title>
        <authorList>
            <person name="Vynne N.G."/>
            <person name="Mansson M."/>
            <person name="Gram L."/>
        </authorList>
    </citation>
    <scope>NUCLEOTIDE SEQUENCE [LARGE SCALE GENOMIC DNA]</scope>
    <source>
        <strain evidence="5 6">S4060-1</strain>
    </source>
</reference>
<dbReference type="SUPFAM" id="SSF46689">
    <property type="entry name" value="Homeodomain-like"/>
    <property type="match status" value="2"/>
</dbReference>
<dbReference type="InterPro" id="IPR009057">
    <property type="entry name" value="Homeodomain-like_sf"/>
</dbReference>
<keyword evidence="1" id="KW-0805">Transcription regulation</keyword>
<dbReference type="Gene3D" id="1.10.10.60">
    <property type="entry name" value="Homeodomain-like"/>
    <property type="match status" value="2"/>
</dbReference>
<proteinExistence type="predicted"/>
<dbReference type="PROSITE" id="PS01124">
    <property type="entry name" value="HTH_ARAC_FAMILY_2"/>
    <property type="match status" value="1"/>
</dbReference>
<dbReference type="SUPFAM" id="SSF55136">
    <property type="entry name" value="Probable bacterial effector-binding domain"/>
    <property type="match status" value="1"/>
</dbReference>
<evidence type="ECO:0000313" key="5">
    <source>
        <dbReference type="EMBL" id="KZN63927.1"/>
    </source>
</evidence>
<dbReference type="Proteomes" id="UP000076661">
    <property type="component" value="Unassembled WGS sequence"/>
</dbReference>
<dbReference type="InterPro" id="IPR050959">
    <property type="entry name" value="MarA-like"/>
</dbReference>
<dbReference type="GO" id="GO:0003700">
    <property type="term" value="F:DNA-binding transcription factor activity"/>
    <property type="evidence" value="ECO:0007669"/>
    <property type="project" value="InterPro"/>
</dbReference>
<organism evidence="5 6">
    <name type="scientific">Pseudoalteromonas luteoviolacea S4060-1</name>
    <dbReference type="NCBI Taxonomy" id="1365257"/>
    <lineage>
        <taxon>Bacteria</taxon>
        <taxon>Pseudomonadati</taxon>
        <taxon>Pseudomonadota</taxon>
        <taxon>Gammaproteobacteria</taxon>
        <taxon>Alteromonadales</taxon>
        <taxon>Pseudoalteromonadaceae</taxon>
        <taxon>Pseudoalteromonas</taxon>
    </lineage>
</organism>
<keyword evidence="3" id="KW-0804">Transcription</keyword>
<comment type="caution">
    <text evidence="5">The sequence shown here is derived from an EMBL/GenBank/DDBJ whole genome shotgun (WGS) entry which is preliminary data.</text>
</comment>
<dbReference type="PATRIC" id="fig|1365257.3.peg.3532"/>
<dbReference type="Gene3D" id="3.20.80.10">
    <property type="entry name" value="Regulatory factor, effector binding domain"/>
    <property type="match status" value="1"/>
</dbReference>
<dbReference type="AlphaFoldDB" id="A0A161YPM9"/>
<dbReference type="PANTHER" id="PTHR47504">
    <property type="entry name" value="RIGHT ORIGIN-BINDING PROTEIN"/>
    <property type="match status" value="1"/>
</dbReference>
<dbReference type="Pfam" id="PF12833">
    <property type="entry name" value="HTH_18"/>
    <property type="match status" value="1"/>
</dbReference>
<accession>A0A161YPM9</accession>
<name>A0A161YPM9_9GAMM</name>
<sequence>MQLDDLKYRKLEDIEMDRFLKSIEYIEAHLSEKISVHEIAQSSHYSTYHYSRVFKALVGDTPKEYLRKRRLTLAAKRLLTEEVGILELALESQFESQEAFTRAFKALFDMTPAQYRKINEPFRLLYKKPFNEADLDFLQNNLSMEPEIISQPAMKIVGIANQYDDGDLSLPKLWSGFRPYRDKIPNRVGTDFFGIYECYEESEDVTRFVYICSAQVENFDDVPDGLITRELEAQTYARFTHIGPLSKLEDTLRYIWGSWLPKSQYEYANKPDFELLPAGFNNADPNNKIYLNIPITKKP</sequence>
<evidence type="ECO:0000256" key="2">
    <source>
        <dbReference type="ARBA" id="ARBA00023125"/>
    </source>
</evidence>
<dbReference type="PANTHER" id="PTHR47504:SF5">
    <property type="entry name" value="RIGHT ORIGIN-BINDING PROTEIN"/>
    <property type="match status" value="1"/>
</dbReference>